<sequence>MSLRFGYGLNGFTDHRLADAVAVLADLGYDGVALTLDHAHLDPFAPDLAARTREVAGLLERHGLGVVVETGARYVLDPRRKHEPTLVSDQGRERRIELLERAIRVAADLGAPAVSFWSGIAPAAAGRDELWSRVEAAVSRLLPQADAHGVDLALEPEPGMFVERVADVLELRRRLGAPERLRLTIDVGHLRCTEDADPAACVLGAGDLLANVQIDDMRRGVHEHLPLGDGEVDFPPVLAALAAVEFTGLVAVELPRHSHAAPTLAAASLDFLRDAERAAQDPDRTRRPQEVGR</sequence>
<dbReference type="SUPFAM" id="SSF51658">
    <property type="entry name" value="Xylose isomerase-like"/>
    <property type="match status" value="1"/>
</dbReference>
<dbReference type="Gene3D" id="3.20.20.150">
    <property type="entry name" value="Divalent-metal-dependent TIM barrel enzymes"/>
    <property type="match status" value="1"/>
</dbReference>
<accession>A0A512CZH2</accession>
<organism evidence="3 4">
    <name type="scientific">Terrabacter aerolatus</name>
    <dbReference type="NCBI Taxonomy" id="422442"/>
    <lineage>
        <taxon>Bacteria</taxon>
        <taxon>Bacillati</taxon>
        <taxon>Actinomycetota</taxon>
        <taxon>Actinomycetes</taxon>
        <taxon>Micrococcales</taxon>
        <taxon>Intrasporangiaceae</taxon>
        <taxon>Terrabacter</taxon>
    </lineage>
</organism>
<name>A0A512CZH2_9MICO</name>
<evidence type="ECO:0000313" key="3">
    <source>
        <dbReference type="EMBL" id="GEO29613.1"/>
    </source>
</evidence>
<evidence type="ECO:0000256" key="1">
    <source>
        <dbReference type="ARBA" id="ARBA00023277"/>
    </source>
</evidence>
<keyword evidence="3" id="KW-0413">Isomerase</keyword>
<dbReference type="Proteomes" id="UP000321534">
    <property type="component" value="Unassembled WGS sequence"/>
</dbReference>
<reference evidence="3 4" key="1">
    <citation type="submission" date="2019-07" db="EMBL/GenBank/DDBJ databases">
        <title>Whole genome shotgun sequence of Terrabacter aerolatus NBRC 106305.</title>
        <authorList>
            <person name="Hosoyama A."/>
            <person name="Uohara A."/>
            <person name="Ohji S."/>
            <person name="Ichikawa N."/>
        </authorList>
    </citation>
    <scope>NUCLEOTIDE SEQUENCE [LARGE SCALE GENOMIC DNA]</scope>
    <source>
        <strain evidence="3 4">NBRC 106305</strain>
    </source>
</reference>
<evidence type="ECO:0000259" key="2">
    <source>
        <dbReference type="Pfam" id="PF01261"/>
    </source>
</evidence>
<feature type="domain" description="Xylose isomerase-like TIM barrel" evidence="2">
    <location>
        <begin position="22"/>
        <end position="274"/>
    </location>
</feature>
<comment type="caution">
    <text evidence="3">The sequence shown here is derived from an EMBL/GenBank/DDBJ whole genome shotgun (WGS) entry which is preliminary data.</text>
</comment>
<dbReference type="PANTHER" id="PTHR12110:SF52">
    <property type="entry name" value="XYLOSE ISOMERASE"/>
    <property type="match status" value="1"/>
</dbReference>
<dbReference type="AlphaFoldDB" id="A0A512CZH2"/>
<dbReference type="InterPro" id="IPR036237">
    <property type="entry name" value="Xyl_isomerase-like_sf"/>
</dbReference>
<dbReference type="RefSeq" id="WP_147064834.1">
    <property type="nucleotide sequence ID" value="NZ_BAAARO010000002.1"/>
</dbReference>
<gene>
    <name evidence="3" type="ORF">TAE01_14230</name>
</gene>
<dbReference type="GO" id="GO:0016853">
    <property type="term" value="F:isomerase activity"/>
    <property type="evidence" value="ECO:0007669"/>
    <property type="project" value="UniProtKB-KW"/>
</dbReference>
<evidence type="ECO:0000313" key="4">
    <source>
        <dbReference type="Proteomes" id="UP000321534"/>
    </source>
</evidence>
<keyword evidence="4" id="KW-1185">Reference proteome</keyword>
<keyword evidence="1" id="KW-0119">Carbohydrate metabolism</keyword>
<dbReference type="Pfam" id="PF01261">
    <property type="entry name" value="AP_endonuc_2"/>
    <property type="match status" value="1"/>
</dbReference>
<dbReference type="PANTHER" id="PTHR12110">
    <property type="entry name" value="HYDROXYPYRUVATE ISOMERASE"/>
    <property type="match status" value="1"/>
</dbReference>
<proteinExistence type="predicted"/>
<dbReference type="OrthoDB" id="1900402at2"/>
<dbReference type="InterPro" id="IPR050312">
    <property type="entry name" value="IolE/XylAMocC-like"/>
</dbReference>
<protein>
    <submittedName>
        <fullName evidence="3">Xylose isomerase</fullName>
    </submittedName>
</protein>
<dbReference type="EMBL" id="BJYX01000005">
    <property type="protein sequence ID" value="GEO29613.1"/>
    <property type="molecule type" value="Genomic_DNA"/>
</dbReference>
<dbReference type="InterPro" id="IPR013022">
    <property type="entry name" value="Xyl_isomerase-like_TIM-brl"/>
</dbReference>